<evidence type="ECO:0000313" key="3">
    <source>
        <dbReference type="Proteomes" id="UP000008909"/>
    </source>
</evidence>
<feature type="transmembrane region" description="Helical" evidence="1">
    <location>
        <begin position="152"/>
        <end position="173"/>
    </location>
</feature>
<keyword evidence="1" id="KW-0812">Transmembrane</keyword>
<proteinExistence type="predicted"/>
<dbReference type="PANTHER" id="PTHR45698:SF1">
    <property type="entry name" value="TRACE AMINE-ASSOCIATED RECEPTOR 13C-LIKE"/>
    <property type="match status" value="1"/>
</dbReference>
<dbReference type="Proteomes" id="UP000008909">
    <property type="component" value="Unassembled WGS sequence"/>
</dbReference>
<name>H2KRE0_CLOSI</name>
<reference key="2">
    <citation type="submission" date="2011-10" db="EMBL/GenBank/DDBJ databases">
        <title>The genome and transcriptome sequence of Clonorchis sinensis provide insights into the carcinogenic liver fluke.</title>
        <authorList>
            <person name="Wang X."/>
            <person name="Huang Y."/>
            <person name="Chen W."/>
            <person name="Liu H."/>
            <person name="Guo L."/>
            <person name="Chen Y."/>
            <person name="Luo F."/>
            <person name="Zhou W."/>
            <person name="Sun J."/>
            <person name="Mao Q."/>
            <person name="Liang P."/>
            <person name="Zhou C."/>
            <person name="Tian Y."/>
            <person name="Men J."/>
            <person name="Lv X."/>
            <person name="Huang L."/>
            <person name="Zhou J."/>
            <person name="Hu Y."/>
            <person name="Li R."/>
            <person name="Zhang F."/>
            <person name="Lei H."/>
            <person name="Li X."/>
            <person name="Hu X."/>
            <person name="Liang C."/>
            <person name="Xu J."/>
            <person name="Wu Z."/>
            <person name="Yu X."/>
        </authorList>
    </citation>
    <scope>NUCLEOTIDE SEQUENCE</scope>
    <source>
        <strain>Henan</strain>
    </source>
</reference>
<reference evidence="2" key="1">
    <citation type="journal article" date="2011" name="Genome Biol.">
        <title>The draft genome of the carcinogenic human liver fluke Clonorchis sinensis.</title>
        <authorList>
            <person name="Wang X."/>
            <person name="Chen W."/>
            <person name="Huang Y."/>
            <person name="Sun J."/>
            <person name="Men J."/>
            <person name="Liu H."/>
            <person name="Luo F."/>
            <person name="Guo L."/>
            <person name="Lv X."/>
            <person name="Deng C."/>
            <person name="Zhou C."/>
            <person name="Fan Y."/>
            <person name="Li X."/>
            <person name="Huang L."/>
            <person name="Hu Y."/>
            <person name="Liang C."/>
            <person name="Hu X."/>
            <person name="Xu J."/>
            <person name="Yu X."/>
        </authorList>
    </citation>
    <scope>NUCLEOTIDE SEQUENCE [LARGE SCALE GENOMIC DNA]</scope>
    <source>
        <strain evidence="2">Henan</strain>
    </source>
</reference>
<dbReference type="SUPFAM" id="SSF81321">
    <property type="entry name" value="Family A G protein-coupled receptor-like"/>
    <property type="match status" value="1"/>
</dbReference>
<dbReference type="EMBL" id="DF143150">
    <property type="protein sequence ID" value="GAA32190.1"/>
    <property type="molecule type" value="Genomic_DNA"/>
</dbReference>
<keyword evidence="1" id="KW-0472">Membrane</keyword>
<feature type="transmembrane region" description="Helical" evidence="1">
    <location>
        <begin position="193"/>
        <end position="216"/>
    </location>
</feature>
<sequence length="368" mass="41091">MQPLTDTYQIASCMPLSNIPEPSQIMDDKENLLTTATKPELLYLFMTYPLIVGSSVNLIVLIEISFTTFGSTLTKCLLCTQSVFDSLVCIYAAYDLFPKTYEATAVPQLVCRFIVNRYLFSFLRLLSVSNVVCLTIDKFLAVVYMQTYKSRVVFYTVGCYVFIFSYTFMATLVRQTNVHFPIPGVCTESQKSAIWLFVQIMGHFAVPVSLILTFHISATVRLYRLRSSFGSPTVQRVNVDDGSSMNDPPTCVSKQQCPIQSCEMAEQNKLKHATTAMSIGTFGYTTSVTTVELISFILTLLAAFGIVDFTLNSQAVRYYTCCVGLLACCHPIILIFSVTSVRLTIIAQYSFIQDRLNGALAKLNHSTE</sequence>
<feature type="transmembrane region" description="Helical" evidence="1">
    <location>
        <begin position="316"/>
        <end position="338"/>
    </location>
</feature>
<feature type="transmembrane region" description="Helical" evidence="1">
    <location>
        <begin position="281"/>
        <end position="304"/>
    </location>
</feature>
<keyword evidence="3" id="KW-1185">Reference proteome</keyword>
<dbReference type="PANTHER" id="PTHR45698">
    <property type="entry name" value="TRACE AMINE-ASSOCIATED RECEPTOR 19N-RELATED"/>
    <property type="match status" value="1"/>
</dbReference>
<organism evidence="2 3">
    <name type="scientific">Clonorchis sinensis</name>
    <name type="common">Chinese liver fluke</name>
    <dbReference type="NCBI Taxonomy" id="79923"/>
    <lineage>
        <taxon>Eukaryota</taxon>
        <taxon>Metazoa</taxon>
        <taxon>Spiralia</taxon>
        <taxon>Lophotrochozoa</taxon>
        <taxon>Platyhelminthes</taxon>
        <taxon>Trematoda</taxon>
        <taxon>Digenea</taxon>
        <taxon>Opisthorchiida</taxon>
        <taxon>Opisthorchiata</taxon>
        <taxon>Opisthorchiidae</taxon>
        <taxon>Clonorchis</taxon>
    </lineage>
</organism>
<dbReference type="AlphaFoldDB" id="H2KRE0"/>
<dbReference type="Gene3D" id="1.20.1070.10">
    <property type="entry name" value="Rhodopsin 7-helix transmembrane proteins"/>
    <property type="match status" value="1"/>
</dbReference>
<keyword evidence="1" id="KW-1133">Transmembrane helix</keyword>
<gene>
    <name evidence="2" type="ORF">CLF_106074</name>
</gene>
<accession>H2KRE0</accession>
<feature type="transmembrane region" description="Helical" evidence="1">
    <location>
        <begin position="41"/>
        <end position="64"/>
    </location>
</feature>
<evidence type="ECO:0000256" key="1">
    <source>
        <dbReference type="SAM" id="Phobius"/>
    </source>
</evidence>
<protein>
    <submittedName>
        <fullName evidence="2">Amine GPCR</fullName>
    </submittedName>
</protein>
<feature type="transmembrane region" description="Helical" evidence="1">
    <location>
        <begin position="122"/>
        <end position="145"/>
    </location>
</feature>
<evidence type="ECO:0000313" key="2">
    <source>
        <dbReference type="EMBL" id="GAA32190.1"/>
    </source>
</evidence>